<organism evidence="1">
    <name type="scientific">marine sediment metagenome</name>
    <dbReference type="NCBI Taxonomy" id="412755"/>
    <lineage>
        <taxon>unclassified sequences</taxon>
        <taxon>metagenomes</taxon>
        <taxon>ecological metagenomes</taxon>
    </lineage>
</organism>
<dbReference type="EMBL" id="BARU01007773">
    <property type="protein sequence ID" value="GAH47245.1"/>
    <property type="molecule type" value="Genomic_DNA"/>
</dbReference>
<dbReference type="AlphaFoldDB" id="X1GQU6"/>
<name>X1GQU6_9ZZZZ</name>
<sequence length="141" mass="16795">LNQNSFAGQMVVHEGRKNQEYRKYKPSLPTFYNKGTRNEKVCLSYFITILYDKDTLDVLVMCIVCMPNGELKSHYKKRVLQAGKNLDKTRFRFSNLPNFELLENEEKRVKVICFDKKMDGAYKKKLKFFEDLFEKQLQKEC</sequence>
<accession>X1GQU6</accession>
<evidence type="ECO:0000313" key="1">
    <source>
        <dbReference type="EMBL" id="GAH47245.1"/>
    </source>
</evidence>
<proteinExistence type="predicted"/>
<comment type="caution">
    <text evidence="1">The sequence shown here is derived from an EMBL/GenBank/DDBJ whole genome shotgun (WGS) entry which is preliminary data.</text>
</comment>
<feature type="non-terminal residue" evidence="1">
    <location>
        <position position="1"/>
    </location>
</feature>
<reference evidence="1" key="1">
    <citation type="journal article" date="2014" name="Front. Microbiol.">
        <title>High frequency of phylogenetically diverse reductive dehalogenase-homologous genes in deep subseafloor sedimentary metagenomes.</title>
        <authorList>
            <person name="Kawai M."/>
            <person name="Futagami T."/>
            <person name="Toyoda A."/>
            <person name="Takaki Y."/>
            <person name="Nishi S."/>
            <person name="Hori S."/>
            <person name="Arai W."/>
            <person name="Tsubouchi T."/>
            <person name="Morono Y."/>
            <person name="Uchiyama I."/>
            <person name="Ito T."/>
            <person name="Fujiyama A."/>
            <person name="Inagaki F."/>
            <person name="Takami H."/>
        </authorList>
    </citation>
    <scope>NUCLEOTIDE SEQUENCE</scope>
    <source>
        <strain evidence="1">Expedition CK06-06</strain>
    </source>
</reference>
<protein>
    <submittedName>
        <fullName evidence="1">Uncharacterized protein</fullName>
    </submittedName>
</protein>
<gene>
    <name evidence="1" type="ORF">S03H2_15308</name>
</gene>